<feature type="region of interest" description="Disordered" evidence="1">
    <location>
        <begin position="571"/>
        <end position="597"/>
    </location>
</feature>
<comment type="caution">
    <text evidence="2">The sequence shown here is derived from an EMBL/GenBank/DDBJ whole genome shotgun (WGS) entry which is preliminary data.</text>
</comment>
<sequence>MHGHTVALPHPPNRSFPSPSQQCTTSARTLARLYEVRGGQRAINHRIIPVHSTILHHTQTHAYTREGPVTPQAMLSLLIDQCGAMASELPQLVRLNELIRAEEQGTGGGFTAVQPQISTQGLPSPPLAAPTIAPAEVIHIGRQLEGSDTPSGPASSKDNTMLGFLLHSCVCPEEQAQCPMLHQLHRLLREEMHEGGANELANVNVSPLRAEPPAVASAQTSTAVAADTIKPPHQHDYPALSDATAMCQNWRGTAAAVPSSVVPGTAPPPPPPPPLDIPVPILPGAGKWKEATNFRAETAASPQPLAQPARMGAVSAAVVTSVAAAGTDKQSMSDSTDTFRAHSPRRLSAGTALPLCDDDEKAPTAVSPSTHASRTEETRAAPVALKVLAAGGSGRAELKATTSLGPRHTPHPPSYAGRMPCPVNEALAARNSATVRLLAGGGRTRASPETTLMSRPMSGFSKRFLMGLYERVSTPCAEALPSPAPRRQPHHTQHPPHMLAAGSGVGAARGRRASSERSLLGATLAEMRQSTQAGGTCRVSPTQRRVPLLAQKLATAPMARACTPLEHSYRHRDIESEPPRPNLALPHHSASGSPAVLPCARPLHRHYSFPRSTEGSSGTPAVEPFSDMMVVGVRIRLPSVGPARPRHA</sequence>
<feature type="region of interest" description="Disordered" evidence="1">
    <location>
        <begin position="481"/>
        <end position="516"/>
    </location>
</feature>
<gene>
    <name evidence="2" type="ORF">LtaPh_2904200</name>
</gene>
<dbReference type="VEuPathDB" id="TriTrypDB:LtaPh_2904200"/>
<accession>A0A640KM21</accession>
<dbReference type="Proteomes" id="UP000419144">
    <property type="component" value="Unassembled WGS sequence"/>
</dbReference>
<name>A0A640KM21_LEITA</name>
<keyword evidence="3" id="KW-1185">Reference proteome</keyword>
<evidence type="ECO:0000313" key="2">
    <source>
        <dbReference type="EMBL" id="GET90301.1"/>
    </source>
</evidence>
<feature type="region of interest" description="Disordered" evidence="1">
    <location>
        <begin position="394"/>
        <end position="416"/>
    </location>
</feature>
<protein>
    <submittedName>
        <fullName evidence="2">Uncharacterized protein</fullName>
    </submittedName>
</protein>
<dbReference type="EMBL" id="BLBS01000040">
    <property type="protein sequence ID" value="GET90301.1"/>
    <property type="molecule type" value="Genomic_DNA"/>
</dbReference>
<dbReference type="OrthoDB" id="267944at2759"/>
<feature type="region of interest" description="Disordered" evidence="1">
    <location>
        <begin position="351"/>
        <end position="378"/>
    </location>
</feature>
<proteinExistence type="predicted"/>
<dbReference type="AlphaFoldDB" id="A0A640KM21"/>
<evidence type="ECO:0000313" key="3">
    <source>
        <dbReference type="Proteomes" id="UP000419144"/>
    </source>
</evidence>
<organism evidence="2 3">
    <name type="scientific">Leishmania tarentolae</name>
    <name type="common">Sauroleishmania tarentolae</name>
    <dbReference type="NCBI Taxonomy" id="5689"/>
    <lineage>
        <taxon>Eukaryota</taxon>
        <taxon>Discoba</taxon>
        <taxon>Euglenozoa</taxon>
        <taxon>Kinetoplastea</taxon>
        <taxon>Metakinetoplastina</taxon>
        <taxon>Trypanosomatida</taxon>
        <taxon>Trypanosomatidae</taxon>
        <taxon>Leishmaniinae</taxon>
        <taxon>Leishmania</taxon>
        <taxon>lizard Leishmania</taxon>
    </lineage>
</organism>
<reference evidence="2" key="1">
    <citation type="submission" date="2019-11" db="EMBL/GenBank/DDBJ databases">
        <title>Leishmania tarentolae CDS.</title>
        <authorList>
            <person name="Goto Y."/>
            <person name="Yamagishi J."/>
        </authorList>
    </citation>
    <scope>NUCLEOTIDE SEQUENCE [LARGE SCALE GENOMIC DNA]</scope>
    <source>
        <strain evidence="2">Parrot Tar II</strain>
    </source>
</reference>
<evidence type="ECO:0000256" key="1">
    <source>
        <dbReference type="SAM" id="MobiDB-lite"/>
    </source>
</evidence>
<feature type="compositionally biased region" description="Low complexity" evidence="1">
    <location>
        <begin position="495"/>
        <end position="508"/>
    </location>
</feature>
<feature type="region of interest" description="Disordered" evidence="1">
    <location>
        <begin position="1"/>
        <end position="22"/>
    </location>
</feature>